<dbReference type="PROSITE" id="PS51078">
    <property type="entry name" value="ICLR_ED"/>
    <property type="match status" value="1"/>
</dbReference>
<keyword evidence="3" id="KW-0804">Transcription</keyword>
<proteinExistence type="predicted"/>
<dbReference type="InterPro" id="IPR005471">
    <property type="entry name" value="Tscrpt_reg_IclR_N"/>
</dbReference>
<dbReference type="FunFam" id="1.10.10.10:FF:000056">
    <property type="entry name" value="IclR family transcriptional regulator"/>
    <property type="match status" value="1"/>
</dbReference>
<dbReference type="InterPro" id="IPR036388">
    <property type="entry name" value="WH-like_DNA-bd_sf"/>
</dbReference>
<evidence type="ECO:0000256" key="2">
    <source>
        <dbReference type="ARBA" id="ARBA00023125"/>
    </source>
</evidence>
<feature type="domain" description="HTH iclR-type" evidence="4">
    <location>
        <begin position="17"/>
        <end position="79"/>
    </location>
</feature>
<dbReference type="GO" id="GO:0045892">
    <property type="term" value="P:negative regulation of DNA-templated transcription"/>
    <property type="evidence" value="ECO:0007669"/>
    <property type="project" value="TreeGrafter"/>
</dbReference>
<dbReference type="SUPFAM" id="SSF55781">
    <property type="entry name" value="GAF domain-like"/>
    <property type="match status" value="1"/>
</dbReference>
<dbReference type="PROSITE" id="PS51077">
    <property type="entry name" value="HTH_ICLR"/>
    <property type="match status" value="1"/>
</dbReference>
<dbReference type="Pfam" id="PF01614">
    <property type="entry name" value="IclR_C"/>
    <property type="match status" value="1"/>
</dbReference>
<accession>A0A1D7U5F6</accession>
<feature type="domain" description="IclR-ED" evidence="5">
    <location>
        <begin position="80"/>
        <end position="262"/>
    </location>
</feature>
<dbReference type="STRING" id="1526658.BHK69_21050"/>
<dbReference type="SMART" id="SM00346">
    <property type="entry name" value="HTH_ICLR"/>
    <property type="match status" value="1"/>
</dbReference>
<dbReference type="GO" id="GO:0003677">
    <property type="term" value="F:DNA binding"/>
    <property type="evidence" value="ECO:0007669"/>
    <property type="project" value="UniProtKB-KW"/>
</dbReference>
<keyword evidence="7" id="KW-1185">Reference proteome</keyword>
<dbReference type="SUPFAM" id="SSF46785">
    <property type="entry name" value="Winged helix' DNA-binding domain"/>
    <property type="match status" value="1"/>
</dbReference>
<dbReference type="PANTHER" id="PTHR30136">
    <property type="entry name" value="HELIX-TURN-HELIX TRANSCRIPTIONAL REGULATOR, ICLR FAMILY"/>
    <property type="match status" value="1"/>
</dbReference>
<evidence type="ECO:0000313" key="6">
    <source>
        <dbReference type="EMBL" id="AOO82600.1"/>
    </source>
</evidence>
<evidence type="ECO:0008006" key="8">
    <source>
        <dbReference type="Google" id="ProtNLM"/>
    </source>
</evidence>
<dbReference type="Gene3D" id="3.30.450.40">
    <property type="match status" value="1"/>
</dbReference>
<organism evidence="6 7">
    <name type="scientific">Bosea vaviloviae</name>
    <dbReference type="NCBI Taxonomy" id="1526658"/>
    <lineage>
        <taxon>Bacteria</taxon>
        <taxon>Pseudomonadati</taxon>
        <taxon>Pseudomonadota</taxon>
        <taxon>Alphaproteobacteria</taxon>
        <taxon>Hyphomicrobiales</taxon>
        <taxon>Boseaceae</taxon>
        <taxon>Bosea</taxon>
    </lineage>
</organism>
<keyword evidence="1" id="KW-0805">Transcription regulation</keyword>
<dbReference type="KEGG" id="bvv:BHK69_21050"/>
<evidence type="ECO:0000256" key="1">
    <source>
        <dbReference type="ARBA" id="ARBA00023015"/>
    </source>
</evidence>
<dbReference type="EMBL" id="CP017147">
    <property type="protein sequence ID" value="AOO82600.1"/>
    <property type="molecule type" value="Genomic_DNA"/>
</dbReference>
<dbReference type="Pfam" id="PF09339">
    <property type="entry name" value="HTH_IclR"/>
    <property type="match status" value="1"/>
</dbReference>
<protein>
    <recommendedName>
        <fullName evidence="8">IclR family transcriptional regulator</fullName>
    </recommendedName>
</protein>
<dbReference type="AlphaFoldDB" id="A0A1D7U5F6"/>
<name>A0A1D7U5F6_9HYPH</name>
<dbReference type="InterPro" id="IPR050707">
    <property type="entry name" value="HTH_MetabolicPath_Reg"/>
</dbReference>
<evidence type="ECO:0000256" key="3">
    <source>
        <dbReference type="ARBA" id="ARBA00023163"/>
    </source>
</evidence>
<dbReference type="Proteomes" id="UP000094969">
    <property type="component" value="Chromosome"/>
</dbReference>
<gene>
    <name evidence="6" type="ORF">BHK69_21050</name>
</gene>
<dbReference type="InterPro" id="IPR036390">
    <property type="entry name" value="WH_DNA-bd_sf"/>
</dbReference>
<dbReference type="GO" id="GO:0003700">
    <property type="term" value="F:DNA-binding transcription factor activity"/>
    <property type="evidence" value="ECO:0007669"/>
    <property type="project" value="TreeGrafter"/>
</dbReference>
<evidence type="ECO:0000259" key="5">
    <source>
        <dbReference type="PROSITE" id="PS51078"/>
    </source>
</evidence>
<dbReference type="OrthoDB" id="6811967at2"/>
<reference evidence="6 7" key="1">
    <citation type="journal article" date="2015" name="Antonie Van Leeuwenhoek">
        <title>Bosea vaviloviae sp. nov., a new species of slow-growing rhizobia isolated from nodules of the relict species Vavilovia formosa (Stev.) Fed.</title>
        <authorList>
            <person name="Safronova V.I."/>
            <person name="Kuznetsova I.G."/>
            <person name="Sazanova A.L."/>
            <person name="Kimeklis A.K."/>
            <person name="Belimov A.A."/>
            <person name="Andronov E.E."/>
            <person name="Pinaev A.G."/>
            <person name="Chizhevskaya E.P."/>
            <person name="Pukhaev A.R."/>
            <person name="Popov K.P."/>
            <person name="Willems A."/>
            <person name="Tikhonovich I.A."/>
        </authorList>
    </citation>
    <scope>NUCLEOTIDE SEQUENCE [LARGE SCALE GENOMIC DNA]</scope>
    <source>
        <strain evidence="6 7">Vaf18</strain>
    </source>
</reference>
<evidence type="ECO:0000313" key="7">
    <source>
        <dbReference type="Proteomes" id="UP000094969"/>
    </source>
</evidence>
<dbReference type="InterPro" id="IPR014757">
    <property type="entry name" value="Tscrpt_reg_IclR_C"/>
</dbReference>
<dbReference type="Gene3D" id="1.10.10.10">
    <property type="entry name" value="Winged helix-like DNA-binding domain superfamily/Winged helix DNA-binding domain"/>
    <property type="match status" value="1"/>
</dbReference>
<dbReference type="InterPro" id="IPR029016">
    <property type="entry name" value="GAF-like_dom_sf"/>
</dbReference>
<sequence length="264" mass="28414">MPTKPDPDAAKAAPAGTSTLDLALRAVEYLVQQSRPAALAQIAGALGASKATIYRHLVTLQRHGFVRQDAETGRYEAGIKLMVLGEALRQRFDIVSAAREELMTLRDRTGQAVTVCAAIDAELIVLELIQGRTLIEFATRPGTRLAFHASAHGKIWLAFGSQERTAAIANGELKAWTPATIVTRDALLADLDVVRERGWATAPDEVITGVNTLAAPVFDHRQILVGSIAIVGATQFIPPEPDPEQIREVVGSAARISRGLTWKD</sequence>
<dbReference type="RefSeq" id="WP_069691806.1">
    <property type="nucleotide sequence ID" value="NZ_CP017147.1"/>
</dbReference>
<dbReference type="PANTHER" id="PTHR30136:SF24">
    <property type="entry name" value="HTH-TYPE TRANSCRIPTIONAL REPRESSOR ALLR"/>
    <property type="match status" value="1"/>
</dbReference>
<keyword evidence="2" id="KW-0238">DNA-binding</keyword>
<evidence type="ECO:0000259" key="4">
    <source>
        <dbReference type="PROSITE" id="PS51077"/>
    </source>
</evidence>